<reference evidence="1" key="1">
    <citation type="submission" date="2020-09" db="EMBL/GenBank/DDBJ databases">
        <title>Genome-Enabled Discovery of Anthraquinone Biosynthesis in Senna tora.</title>
        <authorList>
            <person name="Kang S.-H."/>
            <person name="Pandey R.P."/>
            <person name="Lee C.-M."/>
            <person name="Sim J.-S."/>
            <person name="Jeong J.-T."/>
            <person name="Choi B.-S."/>
            <person name="Jung M."/>
            <person name="Ginzburg D."/>
            <person name="Zhao K."/>
            <person name="Won S.Y."/>
            <person name="Oh T.-J."/>
            <person name="Yu Y."/>
            <person name="Kim N.-H."/>
            <person name="Lee O.R."/>
            <person name="Lee T.-H."/>
            <person name="Bashyal P."/>
            <person name="Kim T.-S."/>
            <person name="Lee W.-H."/>
            <person name="Kawkins C."/>
            <person name="Kim C.-K."/>
            <person name="Kim J.S."/>
            <person name="Ahn B.O."/>
            <person name="Rhee S.Y."/>
            <person name="Sohng J.K."/>
        </authorList>
    </citation>
    <scope>NUCLEOTIDE SEQUENCE</scope>
    <source>
        <tissue evidence="1">Leaf</tissue>
    </source>
</reference>
<comment type="caution">
    <text evidence="1">The sequence shown here is derived from an EMBL/GenBank/DDBJ whole genome shotgun (WGS) entry which is preliminary data.</text>
</comment>
<name>A0A834SG81_9FABA</name>
<dbReference type="AlphaFoldDB" id="A0A834SG81"/>
<keyword evidence="2" id="KW-1185">Reference proteome</keyword>
<proteinExistence type="predicted"/>
<evidence type="ECO:0000313" key="2">
    <source>
        <dbReference type="Proteomes" id="UP000634136"/>
    </source>
</evidence>
<evidence type="ECO:0000313" key="1">
    <source>
        <dbReference type="EMBL" id="KAF7802951.1"/>
    </source>
</evidence>
<protein>
    <submittedName>
        <fullName evidence="1">Uncharacterized protein</fullName>
    </submittedName>
</protein>
<gene>
    <name evidence="1" type="ORF">G2W53_042062</name>
</gene>
<dbReference type="Proteomes" id="UP000634136">
    <property type="component" value="Unassembled WGS sequence"/>
</dbReference>
<dbReference type="EMBL" id="JAAIUW010000013">
    <property type="protein sequence ID" value="KAF7802951.1"/>
    <property type="molecule type" value="Genomic_DNA"/>
</dbReference>
<accession>A0A834SG81</accession>
<sequence>MANGWVLMGKLRFLLESFSTKMKGLELPMTAVAKAMGKEEEGVGVER</sequence>
<organism evidence="1 2">
    <name type="scientific">Senna tora</name>
    <dbReference type="NCBI Taxonomy" id="362788"/>
    <lineage>
        <taxon>Eukaryota</taxon>
        <taxon>Viridiplantae</taxon>
        <taxon>Streptophyta</taxon>
        <taxon>Embryophyta</taxon>
        <taxon>Tracheophyta</taxon>
        <taxon>Spermatophyta</taxon>
        <taxon>Magnoliopsida</taxon>
        <taxon>eudicotyledons</taxon>
        <taxon>Gunneridae</taxon>
        <taxon>Pentapetalae</taxon>
        <taxon>rosids</taxon>
        <taxon>fabids</taxon>
        <taxon>Fabales</taxon>
        <taxon>Fabaceae</taxon>
        <taxon>Caesalpinioideae</taxon>
        <taxon>Cassia clade</taxon>
        <taxon>Senna</taxon>
    </lineage>
</organism>